<evidence type="ECO:0000313" key="6">
    <source>
        <dbReference type="EMBL" id="MCI4681968.1"/>
    </source>
</evidence>
<protein>
    <recommendedName>
        <fullName evidence="3 4">Ribosome hibernation promoting factor</fullName>
        <shortName evidence="4">HPF</shortName>
    </recommendedName>
</protein>
<feature type="domain" description="Sigma 54 modulation/S30EA ribosomal protein C-terminal" evidence="5">
    <location>
        <begin position="132"/>
        <end position="185"/>
    </location>
</feature>
<evidence type="ECO:0000259" key="5">
    <source>
        <dbReference type="Pfam" id="PF16321"/>
    </source>
</evidence>
<dbReference type="Pfam" id="PF02482">
    <property type="entry name" value="Ribosomal_S30AE"/>
    <property type="match status" value="1"/>
</dbReference>
<evidence type="ECO:0000256" key="4">
    <source>
        <dbReference type="HAMAP-Rule" id="MF_00839"/>
    </source>
</evidence>
<evidence type="ECO:0000256" key="3">
    <source>
        <dbReference type="ARBA" id="ARBA00041148"/>
    </source>
</evidence>
<proteinExistence type="inferred from homology"/>
<dbReference type="Gene3D" id="3.30.505.50">
    <property type="entry name" value="Sigma 54 modulation/S30EA ribosomal protein, C-terminal domain"/>
    <property type="match status" value="1"/>
</dbReference>
<dbReference type="InterPro" id="IPR003489">
    <property type="entry name" value="RHF/RaiA"/>
</dbReference>
<dbReference type="InterPro" id="IPR038416">
    <property type="entry name" value="Ribosom_S30AE_C_sf"/>
</dbReference>
<dbReference type="SUPFAM" id="SSF69754">
    <property type="entry name" value="Ribosome binding protein Y (YfiA homologue)"/>
    <property type="match status" value="1"/>
</dbReference>
<comment type="similarity">
    <text evidence="4">Belongs to the HPF/YfiA ribosome-associated protein family. Long HPF subfamily.</text>
</comment>
<keyword evidence="1 4" id="KW-0810">Translation regulation</keyword>
<name>A0ABS9Z2Y4_9HYPH</name>
<comment type="caution">
    <text evidence="6">The sequence shown here is derived from an EMBL/GenBank/DDBJ whole genome shotgun (WGS) entry which is preliminary data.</text>
</comment>
<comment type="subunit">
    <text evidence="4">Interacts with 100S ribosomes.</text>
</comment>
<dbReference type="Gene3D" id="3.30.160.100">
    <property type="entry name" value="Ribosome hibernation promotion factor-like"/>
    <property type="match status" value="1"/>
</dbReference>
<evidence type="ECO:0000313" key="7">
    <source>
        <dbReference type="Proteomes" id="UP001139104"/>
    </source>
</evidence>
<organism evidence="6 7">
    <name type="scientific">Candidatus Rhodoblastus alkanivorans</name>
    <dbReference type="NCBI Taxonomy" id="2954117"/>
    <lineage>
        <taxon>Bacteria</taxon>
        <taxon>Pseudomonadati</taxon>
        <taxon>Pseudomonadota</taxon>
        <taxon>Alphaproteobacteria</taxon>
        <taxon>Hyphomicrobiales</taxon>
        <taxon>Rhodoblastaceae</taxon>
        <taxon>Rhodoblastus</taxon>
    </lineage>
</organism>
<dbReference type="CDD" id="cd00552">
    <property type="entry name" value="RaiA"/>
    <property type="match status" value="1"/>
</dbReference>
<comment type="function">
    <text evidence="4">Required for dimerization of active 70S ribosomes into 100S ribosomes in stationary phase; 100S ribosomes are translationally inactive and sometimes present during exponential growth.</text>
</comment>
<dbReference type="RefSeq" id="WP_243066003.1">
    <property type="nucleotide sequence ID" value="NZ_JAIVFK010000029.1"/>
</dbReference>
<dbReference type="HAMAP" id="MF_00839">
    <property type="entry name" value="HPF"/>
    <property type="match status" value="1"/>
</dbReference>
<dbReference type="Pfam" id="PF16321">
    <property type="entry name" value="Ribosom_S30AE_C"/>
    <property type="match status" value="1"/>
</dbReference>
<evidence type="ECO:0000256" key="2">
    <source>
        <dbReference type="ARBA" id="ARBA00038695"/>
    </source>
</evidence>
<dbReference type="InterPro" id="IPR050574">
    <property type="entry name" value="HPF/YfiA_ribosome-assoc"/>
</dbReference>
<reference evidence="6" key="1">
    <citation type="journal article" date="2022" name="ISME J.">
        <title>Identification of active gaseous-alkane degraders at natural gas seeps.</title>
        <authorList>
            <person name="Farhan Ul Haque M."/>
            <person name="Hernandez M."/>
            <person name="Crombie A.T."/>
            <person name="Murrell J.C."/>
        </authorList>
    </citation>
    <scope>NUCLEOTIDE SEQUENCE</scope>
    <source>
        <strain evidence="6">PC2</strain>
    </source>
</reference>
<dbReference type="Proteomes" id="UP001139104">
    <property type="component" value="Unassembled WGS sequence"/>
</dbReference>
<dbReference type="PANTHER" id="PTHR33231:SF1">
    <property type="entry name" value="30S RIBOSOMAL PROTEIN"/>
    <property type="match status" value="1"/>
</dbReference>
<dbReference type="InterPro" id="IPR032528">
    <property type="entry name" value="Ribosom_S30AE_C"/>
</dbReference>
<dbReference type="EMBL" id="JAIVFP010000001">
    <property type="protein sequence ID" value="MCI4681968.1"/>
    <property type="molecule type" value="Genomic_DNA"/>
</dbReference>
<accession>A0ABS9Z2Y4</accession>
<sequence>MPLRISGKNINIGEALRTHVSEKLNAATGKYFDGSVTGHVTIEPEGSGYRTDCTLHLASGVTLQAEGRAQEVYASFDQTAARIESRLRRYKRKLKDRSASSREAAPIGEPIRYTVLGALDEAEEAPAENDFKPAVIAESEKLLHEFSVSAAVLELDLTGAPVLVFRHATTGRVNVIYRRLDGNIGWIDPTAGEKGSA</sequence>
<dbReference type="InterPro" id="IPR036567">
    <property type="entry name" value="RHF-like"/>
</dbReference>
<comment type="subcellular location">
    <subcellularLocation>
        <location evidence="4">Cytoplasm</location>
    </subcellularLocation>
</comment>
<dbReference type="InterPro" id="IPR034694">
    <property type="entry name" value="HPF_long/plastid"/>
</dbReference>
<dbReference type="NCBIfam" id="TIGR00741">
    <property type="entry name" value="yfiA"/>
    <property type="match status" value="1"/>
</dbReference>
<gene>
    <name evidence="6" type="primary">raiA</name>
    <name evidence="4" type="synonym">hpf</name>
    <name evidence="6" type="ORF">K2U94_04190</name>
</gene>
<dbReference type="PANTHER" id="PTHR33231">
    <property type="entry name" value="30S RIBOSOMAL PROTEIN"/>
    <property type="match status" value="1"/>
</dbReference>
<keyword evidence="4" id="KW-0963">Cytoplasm</keyword>
<evidence type="ECO:0000256" key="1">
    <source>
        <dbReference type="ARBA" id="ARBA00022845"/>
    </source>
</evidence>
<keyword evidence="7" id="KW-1185">Reference proteome</keyword>
<comment type="subunit">
    <text evidence="2">Associates exclusively with 100S ribosomes, which are dimers of 70S ribosomes.</text>
</comment>